<evidence type="ECO:0000313" key="2">
    <source>
        <dbReference type="EMBL" id="MFC3107733.1"/>
    </source>
</evidence>
<reference evidence="3" key="1">
    <citation type="journal article" date="2019" name="Int. J. Syst. Evol. Microbiol.">
        <title>The Global Catalogue of Microorganisms (GCM) 10K type strain sequencing project: providing services to taxonomists for standard genome sequencing and annotation.</title>
        <authorList>
            <consortium name="The Broad Institute Genomics Platform"/>
            <consortium name="The Broad Institute Genome Sequencing Center for Infectious Disease"/>
            <person name="Wu L."/>
            <person name="Ma J."/>
        </authorList>
    </citation>
    <scope>NUCLEOTIDE SEQUENCE [LARGE SCALE GENOMIC DNA]</scope>
    <source>
        <strain evidence="3">KCTC 42986</strain>
    </source>
</reference>
<feature type="chain" id="PRO_5047027647" evidence="1">
    <location>
        <begin position="25"/>
        <end position="129"/>
    </location>
</feature>
<name>A0ABV7EY87_9BURK</name>
<accession>A0ABV7EY87</accession>
<comment type="caution">
    <text evidence="2">The sequence shown here is derived from an EMBL/GenBank/DDBJ whole genome shotgun (WGS) entry which is preliminary data.</text>
</comment>
<evidence type="ECO:0000313" key="3">
    <source>
        <dbReference type="Proteomes" id="UP001595530"/>
    </source>
</evidence>
<sequence length="129" mass="13442">MKIRHLIAAVIALSAVATVGSTFAERYSDEPVAVSTKTRAEVQAELAQARAEGLLMNPGEGAYPDELTGPNIGARGVAGSRYSGRTRAEVRAELEQARAQGLLINSGEGAYMGEWTRPNAGARGGAGSR</sequence>
<keyword evidence="1" id="KW-0732">Signal</keyword>
<protein>
    <submittedName>
        <fullName evidence="2">DUF4148 domain-containing protein</fullName>
    </submittedName>
</protein>
<gene>
    <name evidence="2" type="ORF">ACFOFO_07125</name>
</gene>
<evidence type="ECO:0000256" key="1">
    <source>
        <dbReference type="SAM" id="SignalP"/>
    </source>
</evidence>
<feature type="signal peptide" evidence="1">
    <location>
        <begin position="1"/>
        <end position="24"/>
    </location>
</feature>
<keyword evidence="3" id="KW-1185">Reference proteome</keyword>
<dbReference type="RefSeq" id="WP_390321458.1">
    <property type="nucleotide sequence ID" value="NZ_JBHRTP010000018.1"/>
</dbReference>
<dbReference type="EMBL" id="JBHRTP010000018">
    <property type="protein sequence ID" value="MFC3107733.1"/>
    <property type="molecule type" value="Genomic_DNA"/>
</dbReference>
<organism evidence="2 3">
    <name type="scientific">Undibacterium arcticum</name>
    <dbReference type="NCBI Taxonomy" id="1762892"/>
    <lineage>
        <taxon>Bacteria</taxon>
        <taxon>Pseudomonadati</taxon>
        <taxon>Pseudomonadota</taxon>
        <taxon>Betaproteobacteria</taxon>
        <taxon>Burkholderiales</taxon>
        <taxon>Oxalobacteraceae</taxon>
        <taxon>Undibacterium</taxon>
    </lineage>
</organism>
<dbReference type="Proteomes" id="UP001595530">
    <property type="component" value="Unassembled WGS sequence"/>
</dbReference>
<dbReference type="Pfam" id="PF13663">
    <property type="entry name" value="DUF4148"/>
    <property type="match status" value="2"/>
</dbReference>
<proteinExistence type="predicted"/>
<dbReference type="InterPro" id="IPR025421">
    <property type="entry name" value="DUF4148"/>
</dbReference>